<accession>A0A7J7K9H4</accession>
<evidence type="ECO:0000256" key="10">
    <source>
        <dbReference type="ARBA" id="ARBA00023136"/>
    </source>
</evidence>
<evidence type="ECO:0000256" key="9">
    <source>
        <dbReference type="ARBA" id="ARBA00022989"/>
    </source>
</evidence>
<feature type="transmembrane region" description="Helical" evidence="11">
    <location>
        <begin position="12"/>
        <end position="31"/>
    </location>
</feature>
<keyword evidence="10 11" id="KW-0472">Membrane</keyword>
<dbReference type="PANTHER" id="PTHR10791">
    <property type="entry name" value="RAG1-ACTIVATING PROTEIN 1"/>
    <property type="match status" value="1"/>
</dbReference>
<dbReference type="Proteomes" id="UP000593567">
    <property type="component" value="Unassembled WGS sequence"/>
</dbReference>
<feature type="transmembrane region" description="Helical" evidence="11">
    <location>
        <begin position="102"/>
        <end position="118"/>
    </location>
</feature>
<dbReference type="FunFam" id="1.20.1280.290:FF:000007">
    <property type="entry name" value="Bidirectional sugar transporter SWEET7"/>
    <property type="match status" value="1"/>
</dbReference>
<reference evidence="12" key="1">
    <citation type="submission" date="2020-06" db="EMBL/GenBank/DDBJ databases">
        <title>Draft genome of Bugula neritina, a colonial animal packing powerful symbionts and potential medicines.</title>
        <authorList>
            <person name="Rayko M."/>
        </authorList>
    </citation>
    <scope>NUCLEOTIDE SEQUENCE [LARGE SCALE GENOMIC DNA]</scope>
    <source>
        <strain evidence="12">Kwan_BN1</strain>
    </source>
</reference>
<dbReference type="AlphaFoldDB" id="A0A7J7K9H4"/>
<gene>
    <name evidence="12" type="ORF">EB796_007095</name>
</gene>
<feature type="transmembrane region" description="Helical" evidence="11">
    <location>
        <begin position="43"/>
        <end position="62"/>
    </location>
</feature>
<evidence type="ECO:0000256" key="5">
    <source>
        <dbReference type="ARBA" id="ARBA00022475"/>
    </source>
</evidence>
<dbReference type="PANTHER" id="PTHR10791:SF30">
    <property type="entry name" value="SUGAR TRANSPORTER SWEET1"/>
    <property type="match status" value="1"/>
</dbReference>
<dbReference type="GO" id="GO:0051119">
    <property type="term" value="F:sugar transmembrane transporter activity"/>
    <property type="evidence" value="ECO:0007669"/>
    <property type="project" value="InterPro"/>
</dbReference>
<keyword evidence="8" id="KW-0677">Repeat</keyword>
<evidence type="ECO:0000256" key="8">
    <source>
        <dbReference type="ARBA" id="ARBA00022737"/>
    </source>
</evidence>
<comment type="caution">
    <text evidence="12">The sequence shown here is derived from an EMBL/GenBank/DDBJ whole genome shotgun (WGS) entry which is preliminary data.</text>
</comment>
<evidence type="ECO:0000256" key="11">
    <source>
        <dbReference type="SAM" id="Phobius"/>
    </source>
</evidence>
<evidence type="ECO:0000256" key="3">
    <source>
        <dbReference type="ARBA" id="ARBA00021741"/>
    </source>
</evidence>
<dbReference type="Pfam" id="PF03083">
    <property type="entry name" value="MtN3_slv"/>
    <property type="match status" value="1"/>
</dbReference>
<feature type="transmembrane region" description="Helical" evidence="11">
    <location>
        <begin position="68"/>
        <end position="90"/>
    </location>
</feature>
<evidence type="ECO:0000256" key="2">
    <source>
        <dbReference type="ARBA" id="ARBA00007809"/>
    </source>
</evidence>
<comment type="similarity">
    <text evidence="2">Belongs to the SWEET sugar transporter family.</text>
</comment>
<keyword evidence="6" id="KW-0762">Sugar transport</keyword>
<evidence type="ECO:0000256" key="6">
    <source>
        <dbReference type="ARBA" id="ARBA00022597"/>
    </source>
</evidence>
<keyword evidence="4" id="KW-0813">Transport</keyword>
<keyword evidence="7 11" id="KW-0812">Transmembrane</keyword>
<keyword evidence="5" id="KW-1003">Cell membrane</keyword>
<evidence type="ECO:0000313" key="13">
    <source>
        <dbReference type="Proteomes" id="UP000593567"/>
    </source>
</evidence>
<dbReference type="InterPro" id="IPR047664">
    <property type="entry name" value="SWEET"/>
</dbReference>
<dbReference type="OrthoDB" id="409725at2759"/>
<dbReference type="Gene3D" id="1.20.1280.290">
    <property type="match status" value="1"/>
</dbReference>
<dbReference type="EMBL" id="VXIV02001038">
    <property type="protein sequence ID" value="KAF6034594.1"/>
    <property type="molecule type" value="Genomic_DNA"/>
</dbReference>
<comment type="subcellular location">
    <subcellularLocation>
        <location evidence="1">Cell membrane</location>
        <topology evidence="1">Multi-pass membrane protein</topology>
    </subcellularLocation>
</comment>
<evidence type="ECO:0000256" key="7">
    <source>
        <dbReference type="ARBA" id="ARBA00022692"/>
    </source>
</evidence>
<name>A0A7J7K9H4_BUGNE</name>
<organism evidence="12 13">
    <name type="scientific">Bugula neritina</name>
    <name type="common">Brown bryozoan</name>
    <name type="synonym">Sertularia neritina</name>
    <dbReference type="NCBI Taxonomy" id="10212"/>
    <lineage>
        <taxon>Eukaryota</taxon>
        <taxon>Metazoa</taxon>
        <taxon>Spiralia</taxon>
        <taxon>Lophotrochozoa</taxon>
        <taxon>Bryozoa</taxon>
        <taxon>Gymnolaemata</taxon>
        <taxon>Cheilostomatida</taxon>
        <taxon>Flustrina</taxon>
        <taxon>Buguloidea</taxon>
        <taxon>Bugulidae</taxon>
        <taxon>Bugula</taxon>
    </lineage>
</organism>
<dbReference type="InterPro" id="IPR004316">
    <property type="entry name" value="SWEET_rpt"/>
</dbReference>
<keyword evidence="9 11" id="KW-1133">Transmembrane helix</keyword>
<evidence type="ECO:0000256" key="1">
    <source>
        <dbReference type="ARBA" id="ARBA00004651"/>
    </source>
</evidence>
<protein>
    <recommendedName>
        <fullName evidence="3">Sugar transporter SWEET1</fullName>
    </recommendedName>
</protein>
<keyword evidence="13" id="KW-1185">Reference proteome</keyword>
<evidence type="ECO:0000256" key="4">
    <source>
        <dbReference type="ARBA" id="ARBA00022448"/>
    </source>
</evidence>
<sequence>MEDGEYTLLDYVSSVAAFSSILYYATGWPLVWRVTKRRDTGIISTFPYVALLTNCTVWTLYGKLADNFVLKLVNFVGASHQIVYILVLYYYSKSKRLFNMQLLYSVMFIAGIFSYSYLT</sequence>
<evidence type="ECO:0000313" key="12">
    <source>
        <dbReference type="EMBL" id="KAF6034594.1"/>
    </source>
</evidence>
<dbReference type="GO" id="GO:0005886">
    <property type="term" value="C:plasma membrane"/>
    <property type="evidence" value="ECO:0007669"/>
    <property type="project" value="UniProtKB-SubCell"/>
</dbReference>
<proteinExistence type="inferred from homology"/>